<gene>
    <name evidence="1" type="ORF">CTAYLR_003355</name>
</gene>
<dbReference type="EMBL" id="JAQMWT010000341">
    <property type="protein sequence ID" value="KAJ8603980.1"/>
    <property type="molecule type" value="Genomic_DNA"/>
</dbReference>
<dbReference type="PANTHER" id="PTHR46644">
    <property type="entry name" value="DNA REPAIR PROTEIN XRCC2"/>
    <property type="match status" value="1"/>
</dbReference>
<dbReference type="Proteomes" id="UP001230188">
    <property type="component" value="Unassembled WGS sequence"/>
</dbReference>
<accession>A0AAD7UH56</accession>
<evidence type="ECO:0000313" key="1">
    <source>
        <dbReference type="EMBL" id="KAJ8603980.1"/>
    </source>
</evidence>
<comment type="caution">
    <text evidence="1">The sequence shown here is derived from an EMBL/GenBank/DDBJ whole genome shotgun (WGS) entry which is preliminary data.</text>
</comment>
<protein>
    <recommendedName>
        <fullName evidence="3">DNA recombination and repair protein Rad51-like C-terminal domain-containing protein</fullName>
    </recommendedName>
</protein>
<dbReference type="InterPro" id="IPR027417">
    <property type="entry name" value="P-loop_NTPase"/>
</dbReference>
<dbReference type="AlphaFoldDB" id="A0AAD7UH56"/>
<dbReference type="SUPFAM" id="SSF52540">
    <property type="entry name" value="P-loop containing nucleoside triphosphate hydrolases"/>
    <property type="match status" value="1"/>
</dbReference>
<dbReference type="PANTHER" id="PTHR46644:SF2">
    <property type="entry name" value="DNA REPAIR PROTEIN XRCC2"/>
    <property type="match status" value="1"/>
</dbReference>
<dbReference type="Gene3D" id="3.40.50.300">
    <property type="entry name" value="P-loop containing nucleotide triphosphate hydrolases"/>
    <property type="match status" value="1"/>
</dbReference>
<organism evidence="1 2">
    <name type="scientific">Chrysophaeum taylorii</name>
    <dbReference type="NCBI Taxonomy" id="2483200"/>
    <lineage>
        <taxon>Eukaryota</taxon>
        <taxon>Sar</taxon>
        <taxon>Stramenopiles</taxon>
        <taxon>Ochrophyta</taxon>
        <taxon>Pelagophyceae</taxon>
        <taxon>Pelagomonadales</taxon>
        <taxon>Pelagomonadaceae</taxon>
        <taxon>Chrysophaeum</taxon>
    </lineage>
</organism>
<dbReference type="GO" id="GO:0000724">
    <property type="term" value="P:double-strand break repair via homologous recombination"/>
    <property type="evidence" value="ECO:0007669"/>
    <property type="project" value="InterPro"/>
</dbReference>
<evidence type="ECO:0008006" key="3">
    <source>
        <dbReference type="Google" id="ProtNLM"/>
    </source>
</evidence>
<dbReference type="InterPro" id="IPR030547">
    <property type="entry name" value="XRCC2"/>
</dbReference>
<name>A0AAD7UH56_9STRA</name>
<sequence>MFLLSLAPDESARTYLRRLRRPRSFGIPALDAVAGEAVEIYGESGSGKTEVLMHAVATWALPEPVGGRREAVYFDNDFRLCRRRLRTIVEARLRAAFDESEVGPRRDETLARINVVRCASTLEFLAALELVVNGDTPAPSLCAVDSLGAFVWREDKVADGPPSLSPAAFRTIARFLANDATVLAAKPVLFNNKPRPDSSTHEEYLPREWTRLVKRRVRVVAVEDASSGKRVFDARLCDLEKPASSTTTNFSFAVTDAGLAVIT</sequence>
<proteinExistence type="predicted"/>
<evidence type="ECO:0000313" key="2">
    <source>
        <dbReference type="Proteomes" id="UP001230188"/>
    </source>
</evidence>
<reference evidence="1" key="1">
    <citation type="submission" date="2023-01" db="EMBL/GenBank/DDBJ databases">
        <title>Metagenome sequencing of chrysophaentin producing Chrysophaeum taylorii.</title>
        <authorList>
            <person name="Davison J."/>
            <person name="Bewley C."/>
        </authorList>
    </citation>
    <scope>NUCLEOTIDE SEQUENCE</scope>
    <source>
        <strain evidence="1">NIES-1699</strain>
    </source>
</reference>
<dbReference type="GO" id="GO:0033063">
    <property type="term" value="C:Rad51B-Rad51C-Rad51D-XRCC2 complex"/>
    <property type="evidence" value="ECO:0007669"/>
    <property type="project" value="InterPro"/>
</dbReference>
<dbReference type="GO" id="GO:0005657">
    <property type="term" value="C:replication fork"/>
    <property type="evidence" value="ECO:0007669"/>
    <property type="project" value="InterPro"/>
</dbReference>
<keyword evidence="2" id="KW-1185">Reference proteome</keyword>